<name>A0A150NZT6_SORCE</name>
<dbReference type="PIRSF" id="PIRSF029347">
    <property type="entry name" value="RecF"/>
    <property type="match status" value="1"/>
</dbReference>
<evidence type="ECO:0000259" key="1">
    <source>
        <dbReference type="Pfam" id="PF13304"/>
    </source>
</evidence>
<dbReference type="GO" id="GO:0006302">
    <property type="term" value="P:double-strand break repair"/>
    <property type="evidence" value="ECO:0007669"/>
    <property type="project" value="TreeGrafter"/>
</dbReference>
<organism evidence="2 5">
    <name type="scientific">Sorangium cellulosum</name>
    <name type="common">Polyangium cellulosum</name>
    <dbReference type="NCBI Taxonomy" id="56"/>
    <lineage>
        <taxon>Bacteria</taxon>
        <taxon>Pseudomonadati</taxon>
        <taxon>Myxococcota</taxon>
        <taxon>Polyangia</taxon>
        <taxon>Polyangiales</taxon>
        <taxon>Polyangiaceae</taxon>
        <taxon>Sorangium</taxon>
    </lineage>
</organism>
<sequence>MTVQELHVAGYRSIRELTLPLAQVNIIVGPNGVGKTNLYRTMVLLGAAASGSFARTLAEEGGMPSVLWAGQRSKGPVRMTLRVRLDQLVYELQCGLTPPPAGPFALDPDIKEENLWLLDKRRRLPMLERAAGSAFARDVDGHRVTFPYSLWGSESVLSQVVEPHRFPLLSVVRQQLMNFRFYHHFRTDAGAPLRVEQVGVRTPVLSTDGHDVAAALATILDIGDRGALRDAVSSAFPGASLEVSSMQGRFRVELGLPGMSRPLDAREFSDGTARYLCLLAALLSPRPPLLLALNEPETSLHPDLLGPLGDLLVHAASRSQLWITTHSRPLAERIRKATPCRVIELGKSGGETVLAGGAAEED</sequence>
<dbReference type="EMBL" id="JELX01004462">
    <property type="protein sequence ID" value="KYF47841.1"/>
    <property type="molecule type" value="Genomic_DNA"/>
</dbReference>
<evidence type="ECO:0000313" key="5">
    <source>
        <dbReference type="Proteomes" id="UP000075604"/>
    </source>
</evidence>
<evidence type="ECO:0000313" key="2">
    <source>
        <dbReference type="EMBL" id="KYF47841.1"/>
    </source>
</evidence>
<dbReference type="Proteomes" id="UP000075502">
    <property type="component" value="Unassembled WGS sequence"/>
</dbReference>
<dbReference type="GO" id="GO:0005524">
    <property type="term" value="F:ATP binding"/>
    <property type="evidence" value="ECO:0007669"/>
    <property type="project" value="InterPro"/>
</dbReference>
<dbReference type="Pfam" id="PF13304">
    <property type="entry name" value="AAA_21"/>
    <property type="match status" value="1"/>
</dbReference>
<reference evidence="4 5" key="1">
    <citation type="submission" date="2014-02" db="EMBL/GenBank/DDBJ databases">
        <title>The small core and large imbalanced accessory genome model reveals a collaborative survival strategy of Sorangium cellulosum strains in nature.</title>
        <authorList>
            <person name="Han K."/>
            <person name="Peng R."/>
            <person name="Blom J."/>
            <person name="Li Y.-Z."/>
        </authorList>
    </citation>
    <scope>NUCLEOTIDE SEQUENCE [LARGE SCALE GENOMIC DNA]</scope>
    <source>
        <strain evidence="3 4">So0007-03</strain>
        <strain evidence="2 5">So0157-18</strain>
    </source>
</reference>
<dbReference type="InterPro" id="IPR027417">
    <property type="entry name" value="P-loop_NTPase"/>
</dbReference>
<dbReference type="GO" id="GO:0000731">
    <property type="term" value="P:DNA synthesis involved in DNA repair"/>
    <property type="evidence" value="ECO:0007669"/>
    <property type="project" value="TreeGrafter"/>
</dbReference>
<dbReference type="EMBL" id="JEME01000705">
    <property type="protein sequence ID" value="KYG09357.1"/>
    <property type="molecule type" value="Genomic_DNA"/>
</dbReference>
<dbReference type="Gene3D" id="3.40.50.300">
    <property type="entry name" value="P-loop containing nucleotide triphosphate hydrolases"/>
    <property type="match status" value="2"/>
</dbReference>
<dbReference type="SUPFAM" id="SSF52540">
    <property type="entry name" value="P-loop containing nucleoside triphosphate hydrolases"/>
    <property type="match status" value="1"/>
</dbReference>
<proteinExistence type="predicted"/>
<feature type="domain" description="ATPase AAA-type core" evidence="1">
    <location>
        <begin position="24"/>
        <end position="329"/>
    </location>
</feature>
<evidence type="ECO:0000313" key="3">
    <source>
        <dbReference type="EMBL" id="KYG09357.1"/>
    </source>
</evidence>
<dbReference type="PANTHER" id="PTHR32182:SF25">
    <property type="entry name" value="SLR1056 PROTEIN"/>
    <property type="match status" value="1"/>
</dbReference>
<dbReference type="GO" id="GO:0016887">
    <property type="term" value="F:ATP hydrolysis activity"/>
    <property type="evidence" value="ECO:0007669"/>
    <property type="project" value="InterPro"/>
</dbReference>
<protein>
    <submittedName>
        <fullName evidence="2">Recombinase RecF</fullName>
    </submittedName>
</protein>
<evidence type="ECO:0000313" key="4">
    <source>
        <dbReference type="Proteomes" id="UP000075502"/>
    </source>
</evidence>
<dbReference type="InterPro" id="IPR014555">
    <property type="entry name" value="RecF-like"/>
</dbReference>
<dbReference type="PANTHER" id="PTHR32182">
    <property type="entry name" value="DNA REPLICATION AND REPAIR PROTEIN RECF"/>
    <property type="match status" value="1"/>
</dbReference>
<dbReference type="InterPro" id="IPR003959">
    <property type="entry name" value="ATPase_AAA_core"/>
</dbReference>
<comment type="caution">
    <text evidence="2">The sequence shown here is derived from an EMBL/GenBank/DDBJ whole genome shotgun (WGS) entry which is preliminary data.</text>
</comment>
<dbReference type="Proteomes" id="UP000075604">
    <property type="component" value="Unassembled WGS sequence"/>
</dbReference>
<accession>A0A150NZT6</accession>
<gene>
    <name evidence="2" type="ORF">BE04_35250</name>
    <name evidence="3" type="ORF">BE21_18430</name>
</gene>
<dbReference type="AlphaFoldDB" id="A0A150NZT6"/>